<name>B8AH10_ORYSI</name>
<dbReference type="AlphaFoldDB" id="B8AH10"/>
<dbReference type="Gramene" id="BGIOSGA007197-TA">
    <property type="protein sequence ID" value="BGIOSGA007197-PA"/>
    <property type="gene ID" value="BGIOSGA007197"/>
</dbReference>
<feature type="compositionally biased region" description="Polar residues" evidence="1">
    <location>
        <begin position="41"/>
        <end position="58"/>
    </location>
</feature>
<evidence type="ECO:0000313" key="2">
    <source>
        <dbReference type="EMBL" id="EEC72412.1"/>
    </source>
</evidence>
<accession>B8AH10</accession>
<feature type="region of interest" description="Disordered" evidence="1">
    <location>
        <begin position="1"/>
        <end position="58"/>
    </location>
</feature>
<gene>
    <name evidence="2" type="ORF">OsI_05710</name>
</gene>
<sequence>MAPMTRSQRGKDTQPEGQSLGKQQQQQMKDGGDDQRASVAKTDSISATERLQRASSTREVFHDRLLTGKGDMFFYPNIMLT</sequence>
<dbReference type="Proteomes" id="UP000007015">
    <property type="component" value="Chromosome 2"/>
</dbReference>
<keyword evidence="3" id="KW-1185">Reference proteome</keyword>
<dbReference type="HOGENOM" id="CLU_2578088_0_0_1"/>
<reference evidence="2 3" key="1">
    <citation type="journal article" date="2005" name="PLoS Biol.">
        <title>The genomes of Oryza sativa: a history of duplications.</title>
        <authorList>
            <person name="Yu J."/>
            <person name="Wang J."/>
            <person name="Lin W."/>
            <person name="Li S."/>
            <person name="Li H."/>
            <person name="Zhou J."/>
            <person name="Ni P."/>
            <person name="Dong W."/>
            <person name="Hu S."/>
            <person name="Zeng C."/>
            <person name="Zhang J."/>
            <person name="Zhang Y."/>
            <person name="Li R."/>
            <person name="Xu Z."/>
            <person name="Li S."/>
            <person name="Li X."/>
            <person name="Zheng H."/>
            <person name="Cong L."/>
            <person name="Lin L."/>
            <person name="Yin J."/>
            <person name="Geng J."/>
            <person name="Li G."/>
            <person name="Shi J."/>
            <person name="Liu J."/>
            <person name="Lv H."/>
            <person name="Li J."/>
            <person name="Wang J."/>
            <person name="Deng Y."/>
            <person name="Ran L."/>
            <person name="Shi X."/>
            <person name="Wang X."/>
            <person name="Wu Q."/>
            <person name="Li C."/>
            <person name="Ren X."/>
            <person name="Wang J."/>
            <person name="Wang X."/>
            <person name="Li D."/>
            <person name="Liu D."/>
            <person name="Zhang X."/>
            <person name="Ji Z."/>
            <person name="Zhao W."/>
            <person name="Sun Y."/>
            <person name="Zhang Z."/>
            <person name="Bao J."/>
            <person name="Han Y."/>
            <person name="Dong L."/>
            <person name="Ji J."/>
            <person name="Chen P."/>
            <person name="Wu S."/>
            <person name="Liu J."/>
            <person name="Xiao Y."/>
            <person name="Bu D."/>
            <person name="Tan J."/>
            <person name="Yang L."/>
            <person name="Ye C."/>
            <person name="Zhang J."/>
            <person name="Xu J."/>
            <person name="Zhou Y."/>
            <person name="Yu Y."/>
            <person name="Zhang B."/>
            <person name="Zhuang S."/>
            <person name="Wei H."/>
            <person name="Liu B."/>
            <person name="Lei M."/>
            <person name="Yu H."/>
            <person name="Li Y."/>
            <person name="Xu H."/>
            <person name="Wei S."/>
            <person name="He X."/>
            <person name="Fang L."/>
            <person name="Zhang Z."/>
            <person name="Zhang Y."/>
            <person name="Huang X."/>
            <person name="Su Z."/>
            <person name="Tong W."/>
            <person name="Li J."/>
            <person name="Tong Z."/>
            <person name="Li S."/>
            <person name="Ye J."/>
            <person name="Wang L."/>
            <person name="Fang L."/>
            <person name="Lei T."/>
            <person name="Chen C."/>
            <person name="Chen H."/>
            <person name="Xu Z."/>
            <person name="Li H."/>
            <person name="Huang H."/>
            <person name="Zhang F."/>
            <person name="Xu H."/>
            <person name="Li N."/>
            <person name="Zhao C."/>
            <person name="Li S."/>
            <person name="Dong L."/>
            <person name="Huang Y."/>
            <person name="Li L."/>
            <person name="Xi Y."/>
            <person name="Qi Q."/>
            <person name="Li W."/>
            <person name="Zhang B."/>
            <person name="Hu W."/>
            <person name="Zhang Y."/>
            <person name="Tian X."/>
            <person name="Jiao Y."/>
            <person name="Liang X."/>
            <person name="Jin J."/>
            <person name="Gao L."/>
            <person name="Zheng W."/>
            <person name="Hao B."/>
            <person name="Liu S."/>
            <person name="Wang W."/>
            <person name="Yuan L."/>
            <person name="Cao M."/>
            <person name="McDermott J."/>
            <person name="Samudrala R."/>
            <person name="Wang J."/>
            <person name="Wong G.K."/>
            <person name="Yang H."/>
        </authorList>
    </citation>
    <scope>NUCLEOTIDE SEQUENCE [LARGE SCALE GENOMIC DNA]</scope>
    <source>
        <strain evidence="3">cv. 93-11</strain>
    </source>
</reference>
<evidence type="ECO:0000313" key="3">
    <source>
        <dbReference type="Proteomes" id="UP000007015"/>
    </source>
</evidence>
<proteinExistence type="predicted"/>
<dbReference type="EMBL" id="CM000127">
    <property type="protein sequence ID" value="EEC72412.1"/>
    <property type="molecule type" value="Genomic_DNA"/>
</dbReference>
<protein>
    <submittedName>
        <fullName evidence="2">Uncharacterized protein</fullName>
    </submittedName>
</protein>
<organism evidence="2 3">
    <name type="scientific">Oryza sativa subsp. indica</name>
    <name type="common">Rice</name>
    <dbReference type="NCBI Taxonomy" id="39946"/>
    <lineage>
        <taxon>Eukaryota</taxon>
        <taxon>Viridiplantae</taxon>
        <taxon>Streptophyta</taxon>
        <taxon>Embryophyta</taxon>
        <taxon>Tracheophyta</taxon>
        <taxon>Spermatophyta</taxon>
        <taxon>Magnoliopsida</taxon>
        <taxon>Liliopsida</taxon>
        <taxon>Poales</taxon>
        <taxon>Poaceae</taxon>
        <taxon>BOP clade</taxon>
        <taxon>Oryzoideae</taxon>
        <taxon>Oryzeae</taxon>
        <taxon>Oryzinae</taxon>
        <taxon>Oryza</taxon>
        <taxon>Oryza sativa</taxon>
    </lineage>
</organism>
<evidence type="ECO:0000256" key="1">
    <source>
        <dbReference type="SAM" id="MobiDB-lite"/>
    </source>
</evidence>